<feature type="region of interest" description="Disordered" evidence="1">
    <location>
        <begin position="217"/>
        <end position="256"/>
    </location>
</feature>
<dbReference type="Proteomes" id="UP000218595">
    <property type="component" value="Chromosome"/>
</dbReference>
<sequence>MHDDKESPFTLTLLDDDLSLQVVQFSGHEALNQPYRFDIEVLGLAAVMEPNRLLQQPAHLNLGQGQGIHGVLHSVSREHRGPHRFSYKMVLVPALQALDKYRSRRVFQHLSVPMILRRLLEEHDLPDSSYRFELGTGHYPLRPFCIQYEETDLTLLQRLCEEEGIHYHFEHHRDAHVLVFAEDSLSLPQEPLLMPFDGDAPKTGGPATITELFQRHDAPPLSPRLDPRDRGAAGCNDSAANQPLAPAMPPMPRPAVEQRHCDQRARRHLERLRCRQVQIHGKSNHHELRSGRIVQVAEHPLPGFNDQWLVIQTRHQGQQGQQGQQGSILAPDTPPRYHNQFTAIPWSTVLRPALEQIRPGIPGYQPARVCGPTGQPTTLDDRGRIQVCLWPTADADPEESDGLWVPIALAASNNRIDPSMLPLAGSDGLVCFLDGDADRPVFCASMGQHHTPQPVRSPTPRGESRLLLDWLINPTDPAP</sequence>
<reference evidence="2 3" key="1">
    <citation type="submission" date="2016-04" db="EMBL/GenBank/DDBJ databases">
        <title>Complete genome sequence of Pseudomonas sp. LAB-08 isolated from TCE contaminated aquifer soil.</title>
        <authorList>
            <person name="Dohra H."/>
            <person name="Suzuki K."/>
            <person name="Fatma A."/>
            <person name="Inuzuka Y."/>
            <person name="Honjo M."/>
            <person name="Tashiro Y."/>
            <person name="Futamata H."/>
        </authorList>
    </citation>
    <scope>NUCLEOTIDE SEQUENCE [LARGE SCALE GENOMIC DNA]</scope>
    <source>
        <strain evidence="2 3">LAB-08</strain>
    </source>
</reference>
<dbReference type="Gene3D" id="2.30.110.50">
    <property type="match status" value="1"/>
</dbReference>
<evidence type="ECO:0000313" key="3">
    <source>
        <dbReference type="Proteomes" id="UP000218595"/>
    </source>
</evidence>
<proteinExistence type="predicted"/>
<dbReference type="Pfam" id="PF05954">
    <property type="entry name" value="Phage_GPD"/>
    <property type="match status" value="1"/>
</dbReference>
<evidence type="ECO:0000256" key="1">
    <source>
        <dbReference type="SAM" id="MobiDB-lite"/>
    </source>
</evidence>
<dbReference type="RefSeq" id="WP_096510069.1">
    <property type="nucleotide sequence ID" value="NZ_AP017423.2"/>
</dbReference>
<dbReference type="EMBL" id="AP017423">
    <property type="protein sequence ID" value="BCX69360.1"/>
    <property type="molecule type" value="Genomic_DNA"/>
</dbReference>
<dbReference type="Gene3D" id="3.55.50.10">
    <property type="entry name" value="Baseplate protein-like domains"/>
    <property type="match status" value="1"/>
</dbReference>
<evidence type="ECO:0000313" key="2">
    <source>
        <dbReference type="EMBL" id="BCX69360.1"/>
    </source>
</evidence>
<dbReference type="SUPFAM" id="SSF69279">
    <property type="entry name" value="Phage tail proteins"/>
    <property type="match status" value="2"/>
</dbReference>
<dbReference type="Gene3D" id="4.10.220.110">
    <property type="match status" value="1"/>
</dbReference>
<feature type="compositionally biased region" description="Low complexity" evidence="1">
    <location>
        <begin position="316"/>
        <end position="326"/>
    </location>
</feature>
<name>A0ABM7RUD5_9PSED</name>
<protein>
    <submittedName>
        <fullName evidence="2">Type VI secretion system tip protein VgrG</fullName>
    </submittedName>
</protein>
<organism evidence="2 3">
    <name type="scientific">Pseudomonas izuensis</name>
    <dbReference type="NCBI Taxonomy" id="2684212"/>
    <lineage>
        <taxon>Bacteria</taxon>
        <taxon>Pseudomonadati</taxon>
        <taxon>Pseudomonadota</taxon>
        <taxon>Gammaproteobacteria</taxon>
        <taxon>Pseudomonadales</taxon>
        <taxon>Pseudomonadaceae</taxon>
        <taxon>Pseudomonas</taxon>
    </lineage>
</organism>
<accession>A0ABM7RUD5</accession>
<dbReference type="SUPFAM" id="SSF69255">
    <property type="entry name" value="gp5 N-terminal domain-like"/>
    <property type="match status" value="1"/>
</dbReference>
<dbReference type="InterPro" id="IPR037026">
    <property type="entry name" value="Vgr_OB-fold_dom_sf"/>
</dbReference>
<dbReference type="Gene3D" id="2.40.50.230">
    <property type="entry name" value="Gp5 N-terminal domain"/>
    <property type="match status" value="1"/>
</dbReference>
<keyword evidence="3" id="KW-1185">Reference proteome</keyword>
<feature type="region of interest" description="Disordered" evidence="1">
    <location>
        <begin position="314"/>
        <end position="336"/>
    </location>
</feature>
<dbReference type="NCBIfam" id="TIGR03361">
    <property type="entry name" value="VI_Rhs_Vgr"/>
    <property type="match status" value="1"/>
</dbReference>
<gene>
    <name evidence="2" type="primary">tssI</name>
    <name evidence="2" type="ORF">LAB08_R40020</name>
</gene>
<dbReference type="InterPro" id="IPR017847">
    <property type="entry name" value="T6SS_RhsGE_Vgr_subset"/>
</dbReference>